<dbReference type="InterPro" id="IPR023393">
    <property type="entry name" value="START-like_dom_sf"/>
</dbReference>
<feature type="signal peptide" evidence="1">
    <location>
        <begin position="1"/>
        <end position="25"/>
    </location>
</feature>
<feature type="chain" id="PRO_5019532595" evidence="1">
    <location>
        <begin position="26"/>
        <end position="261"/>
    </location>
</feature>
<dbReference type="SUPFAM" id="SSF55961">
    <property type="entry name" value="Bet v1-like"/>
    <property type="match status" value="1"/>
</dbReference>
<protein>
    <submittedName>
        <fullName evidence="2">Fam-a protein</fullName>
    </submittedName>
</protein>
<name>A0A449BUY1_PLAVN</name>
<dbReference type="InterPro" id="IPR006486">
    <property type="entry name" value="PYST_A"/>
</dbReference>
<gene>
    <name evidence="2" type="ORF">PVVCY_1100190</name>
</gene>
<proteinExistence type="predicted"/>
<evidence type="ECO:0000313" key="2">
    <source>
        <dbReference type="EMBL" id="VEV57139.1"/>
    </source>
</evidence>
<sequence>MNKLYIQIFFFLLNIFLYVNNETFATEIVPEEDTAPEPKNRYPSSEEIYEKNKHLLCTNPKESSEVGEVMNEAVKHLEYYATSNDGYELCQNQYSSHKVLFKTKHGQTKIKRFHYEVYGSDEYNEVINKLWDPDHAKSPNASFVKRKIARVYSPNLVMIQQRYKTNPLGRKKYFYALAAKVKISEDTTIIVMASGNINDHNPSSKEYKNTIVESANLFKTDIDSEDDIRKGKLKKTFVNLAGYFIKKGRWRVDITCVESIN</sequence>
<dbReference type="Proteomes" id="UP000290582">
    <property type="component" value="Chromosome PVVCY_11"/>
</dbReference>
<dbReference type="OrthoDB" id="370807at2759"/>
<dbReference type="KEGG" id="pvv:PVVCY_1100190"/>
<dbReference type="AlphaFoldDB" id="A0A449BUY1"/>
<dbReference type="NCBIfam" id="TIGR01599">
    <property type="entry name" value="PYST-A"/>
    <property type="match status" value="1"/>
</dbReference>
<keyword evidence="1" id="KW-0732">Signal</keyword>
<evidence type="ECO:0000313" key="3">
    <source>
        <dbReference type="Proteomes" id="UP000290582"/>
    </source>
</evidence>
<organism evidence="2 3">
    <name type="scientific">Plasmodium vinckei vinckei</name>
    <dbReference type="NCBI Taxonomy" id="54757"/>
    <lineage>
        <taxon>Eukaryota</taxon>
        <taxon>Sar</taxon>
        <taxon>Alveolata</taxon>
        <taxon>Apicomplexa</taxon>
        <taxon>Aconoidasida</taxon>
        <taxon>Haemosporida</taxon>
        <taxon>Plasmodiidae</taxon>
        <taxon>Plasmodium</taxon>
        <taxon>Plasmodium (Vinckeia)</taxon>
    </lineage>
</organism>
<dbReference type="Gene3D" id="3.30.530.20">
    <property type="match status" value="1"/>
</dbReference>
<dbReference type="RefSeq" id="XP_008624577.2">
    <property type="nucleotide sequence ID" value="XM_008626355.2"/>
</dbReference>
<evidence type="ECO:0000256" key="1">
    <source>
        <dbReference type="SAM" id="SignalP"/>
    </source>
</evidence>
<dbReference type="GeneID" id="19960907"/>
<accession>A0A449BUY1</accession>
<dbReference type="EMBL" id="LR215067">
    <property type="protein sequence ID" value="VEV57139.1"/>
    <property type="molecule type" value="Genomic_DNA"/>
</dbReference>
<reference evidence="2 3" key="1">
    <citation type="submission" date="2019-01" db="EMBL/GenBank/DDBJ databases">
        <authorList>
            <person name="Ramaprasad A."/>
        </authorList>
    </citation>
    <scope>NUCLEOTIDE SEQUENCE [LARGE SCALE GENOMIC DNA]</scope>
</reference>
<dbReference type="VEuPathDB" id="PlasmoDB:PVVCY_1100190"/>